<keyword evidence="13" id="KW-1185">Reference proteome</keyword>
<dbReference type="Gene3D" id="2.40.128.20">
    <property type="match status" value="1"/>
</dbReference>
<dbReference type="PRINTS" id="PR01273">
    <property type="entry name" value="INVTBRTCOLOR"/>
</dbReference>
<keyword evidence="7" id="KW-0446">Lipid-binding</keyword>
<keyword evidence="6 10" id="KW-0732">Signal</keyword>
<evidence type="ECO:0000256" key="1">
    <source>
        <dbReference type="ARBA" id="ARBA00004613"/>
    </source>
</evidence>
<feature type="signal peptide" evidence="10">
    <location>
        <begin position="1"/>
        <end position="17"/>
    </location>
</feature>
<gene>
    <name evidence="12" type="primary">APOD_2</name>
    <name evidence="12" type="ORF">AVEN_114075_1</name>
</gene>
<evidence type="ECO:0000259" key="11">
    <source>
        <dbReference type="Pfam" id="PF08212"/>
    </source>
</evidence>
<organism evidence="12 13">
    <name type="scientific">Araneus ventricosus</name>
    <name type="common">Orbweaver spider</name>
    <name type="synonym">Epeira ventricosa</name>
    <dbReference type="NCBI Taxonomy" id="182803"/>
    <lineage>
        <taxon>Eukaryota</taxon>
        <taxon>Metazoa</taxon>
        <taxon>Ecdysozoa</taxon>
        <taxon>Arthropoda</taxon>
        <taxon>Chelicerata</taxon>
        <taxon>Arachnida</taxon>
        <taxon>Araneae</taxon>
        <taxon>Araneomorphae</taxon>
        <taxon>Entelegynae</taxon>
        <taxon>Araneoidea</taxon>
        <taxon>Araneidae</taxon>
        <taxon>Araneus</taxon>
    </lineage>
</organism>
<feature type="domain" description="Lipocalin/cytosolic fatty-acid binding" evidence="11">
    <location>
        <begin position="34"/>
        <end position="179"/>
    </location>
</feature>
<keyword evidence="5" id="KW-0964">Secreted</keyword>
<comment type="subcellular location">
    <subcellularLocation>
        <location evidence="1">Secreted</location>
    </subcellularLocation>
</comment>
<dbReference type="AlphaFoldDB" id="A0A4Y2KAV5"/>
<proteinExistence type="inferred from homology"/>
<dbReference type="CDD" id="cd19437">
    <property type="entry name" value="lipocalin_apoD-like"/>
    <property type="match status" value="1"/>
</dbReference>
<keyword evidence="4" id="KW-0813">Transport</keyword>
<evidence type="ECO:0000256" key="9">
    <source>
        <dbReference type="ARBA" id="ARBA00023180"/>
    </source>
</evidence>
<dbReference type="PIRSF" id="PIRSF036893">
    <property type="entry name" value="Lipocalin_ApoD"/>
    <property type="match status" value="1"/>
</dbReference>
<dbReference type="GO" id="GO:0005576">
    <property type="term" value="C:extracellular region"/>
    <property type="evidence" value="ECO:0007669"/>
    <property type="project" value="UniProtKB-SubCell"/>
</dbReference>
<dbReference type="PANTHER" id="PTHR10612:SF34">
    <property type="entry name" value="APOLIPOPROTEIN D"/>
    <property type="match status" value="1"/>
</dbReference>
<dbReference type="FunFam" id="2.40.128.20:FF:000003">
    <property type="entry name" value="Apolipoprotein D"/>
    <property type="match status" value="1"/>
</dbReference>
<dbReference type="PANTHER" id="PTHR10612">
    <property type="entry name" value="APOLIPOPROTEIN D"/>
    <property type="match status" value="1"/>
</dbReference>
<dbReference type="SUPFAM" id="SSF50814">
    <property type="entry name" value="Lipocalins"/>
    <property type="match status" value="1"/>
</dbReference>
<comment type="caution">
    <text evidence="12">The sequence shown here is derived from an EMBL/GenBank/DDBJ whole genome shotgun (WGS) entry which is preliminary data.</text>
</comment>
<keyword evidence="8" id="KW-1015">Disulfide bond</keyword>
<dbReference type="InterPro" id="IPR012674">
    <property type="entry name" value="Calycin"/>
</dbReference>
<feature type="chain" id="PRO_5021524070" description="Apolipoprotein D" evidence="10">
    <location>
        <begin position="18"/>
        <end position="182"/>
    </location>
</feature>
<evidence type="ECO:0000313" key="13">
    <source>
        <dbReference type="Proteomes" id="UP000499080"/>
    </source>
</evidence>
<dbReference type="GO" id="GO:0006629">
    <property type="term" value="P:lipid metabolic process"/>
    <property type="evidence" value="ECO:0007669"/>
    <property type="project" value="TreeGrafter"/>
</dbReference>
<dbReference type="PRINTS" id="PR00179">
    <property type="entry name" value="LIPOCALIN"/>
</dbReference>
<name>A0A4Y2KAV5_ARAVE</name>
<dbReference type="GO" id="GO:0031409">
    <property type="term" value="F:pigment binding"/>
    <property type="evidence" value="ECO:0007669"/>
    <property type="project" value="InterPro"/>
</dbReference>
<dbReference type="GO" id="GO:0000302">
    <property type="term" value="P:response to reactive oxygen species"/>
    <property type="evidence" value="ECO:0007669"/>
    <property type="project" value="TreeGrafter"/>
</dbReference>
<dbReference type="InterPro" id="IPR003057">
    <property type="entry name" value="Invtbrt_color"/>
</dbReference>
<evidence type="ECO:0000256" key="8">
    <source>
        <dbReference type="ARBA" id="ARBA00023157"/>
    </source>
</evidence>
<evidence type="ECO:0000256" key="10">
    <source>
        <dbReference type="PIRNR" id="PIRNR036893"/>
    </source>
</evidence>
<accession>A0A4Y2KAV5</accession>
<protein>
    <recommendedName>
        <fullName evidence="3">Apolipoprotein D</fullName>
    </recommendedName>
</protein>
<evidence type="ECO:0000313" key="12">
    <source>
        <dbReference type="EMBL" id="GBM98442.1"/>
    </source>
</evidence>
<dbReference type="OrthoDB" id="10048091at2759"/>
<keyword evidence="12" id="KW-0449">Lipoprotein</keyword>
<comment type="similarity">
    <text evidence="2 10">Belongs to the calycin superfamily. Lipocalin family.</text>
</comment>
<evidence type="ECO:0000256" key="6">
    <source>
        <dbReference type="ARBA" id="ARBA00022729"/>
    </source>
</evidence>
<evidence type="ECO:0000256" key="3">
    <source>
        <dbReference type="ARBA" id="ARBA00019890"/>
    </source>
</evidence>
<keyword evidence="9" id="KW-0325">Glycoprotein</keyword>
<dbReference type="PROSITE" id="PS00213">
    <property type="entry name" value="LIPOCALIN"/>
    <property type="match status" value="1"/>
</dbReference>
<dbReference type="InterPro" id="IPR022272">
    <property type="entry name" value="Lipocalin_CS"/>
</dbReference>
<reference evidence="12 13" key="1">
    <citation type="journal article" date="2019" name="Sci. Rep.">
        <title>Orb-weaving spider Araneus ventricosus genome elucidates the spidroin gene catalogue.</title>
        <authorList>
            <person name="Kono N."/>
            <person name="Nakamura H."/>
            <person name="Ohtoshi R."/>
            <person name="Moran D.A.P."/>
            <person name="Shinohara A."/>
            <person name="Yoshida Y."/>
            <person name="Fujiwara M."/>
            <person name="Mori M."/>
            <person name="Tomita M."/>
            <person name="Arakawa K."/>
        </authorList>
    </citation>
    <scope>NUCLEOTIDE SEQUENCE [LARGE SCALE GENOMIC DNA]</scope>
</reference>
<dbReference type="GO" id="GO:0008289">
    <property type="term" value="F:lipid binding"/>
    <property type="evidence" value="ECO:0007669"/>
    <property type="project" value="UniProtKB-KW"/>
</dbReference>
<evidence type="ECO:0000256" key="2">
    <source>
        <dbReference type="ARBA" id="ARBA00006889"/>
    </source>
</evidence>
<evidence type="ECO:0000256" key="4">
    <source>
        <dbReference type="ARBA" id="ARBA00022448"/>
    </source>
</evidence>
<evidence type="ECO:0000256" key="7">
    <source>
        <dbReference type="ARBA" id="ARBA00023121"/>
    </source>
</evidence>
<sequence>MQLLLLGLAALVGFASAQKVSVGGCPDVPIKENLDVKQYVGKWYEIEKNPVPFEAGLKCNEANYGDEGDYVSVVNKGVSKRTGKESSVEGKATIPDKNVPAKLKVKFNGMPFSADYWVLDTDYKQYSVVFSCFSVLNLFNAEYVWILSRTPTLDENIKQNIYKFLDENKIDRSKLSATVQDC</sequence>
<dbReference type="Pfam" id="PF08212">
    <property type="entry name" value="Lipocalin_2"/>
    <property type="match status" value="1"/>
</dbReference>
<evidence type="ECO:0000256" key="5">
    <source>
        <dbReference type="ARBA" id="ARBA00022525"/>
    </source>
</evidence>
<dbReference type="Proteomes" id="UP000499080">
    <property type="component" value="Unassembled WGS sequence"/>
</dbReference>
<dbReference type="GO" id="GO:0005737">
    <property type="term" value="C:cytoplasm"/>
    <property type="evidence" value="ECO:0007669"/>
    <property type="project" value="TreeGrafter"/>
</dbReference>
<dbReference type="EMBL" id="BGPR01004323">
    <property type="protein sequence ID" value="GBM98442.1"/>
    <property type="molecule type" value="Genomic_DNA"/>
</dbReference>
<dbReference type="InterPro" id="IPR000566">
    <property type="entry name" value="Lipocln_cytosolic_FA-bd_dom"/>
</dbReference>
<dbReference type="InterPro" id="IPR022271">
    <property type="entry name" value="Lipocalin_ApoD"/>
</dbReference>